<dbReference type="GO" id="GO:0003824">
    <property type="term" value="F:catalytic activity"/>
    <property type="evidence" value="ECO:0007669"/>
    <property type="project" value="InterPro"/>
</dbReference>
<dbReference type="SUPFAM" id="SSF56219">
    <property type="entry name" value="DNase I-like"/>
    <property type="match status" value="1"/>
</dbReference>
<dbReference type="SUPFAM" id="SSF63748">
    <property type="entry name" value="Tudor/PWWP/MBT"/>
    <property type="match status" value="1"/>
</dbReference>
<evidence type="ECO:0000313" key="7">
    <source>
        <dbReference type="EMBL" id="GFY66721.1"/>
    </source>
</evidence>
<dbReference type="InterPro" id="IPR025605">
    <property type="entry name" value="OST-HTH/LOTUS_dom"/>
</dbReference>
<evidence type="ECO:0000256" key="2">
    <source>
        <dbReference type="ARBA" id="ARBA00022490"/>
    </source>
</evidence>
<dbReference type="AlphaFoldDB" id="A0A8X6Y8V2"/>
<dbReference type="Gene3D" id="2.30.30.140">
    <property type="match status" value="1"/>
</dbReference>
<keyword evidence="3" id="KW-0677">Repeat</keyword>
<comment type="caution">
    <text evidence="7">The sequence shown here is derived from an EMBL/GenBank/DDBJ whole genome shotgun (WGS) entry which is preliminary data.</text>
</comment>
<dbReference type="PANTHER" id="PTHR22948">
    <property type="entry name" value="TUDOR DOMAIN CONTAINING PROTEIN"/>
    <property type="match status" value="1"/>
</dbReference>
<evidence type="ECO:0000256" key="3">
    <source>
        <dbReference type="ARBA" id="ARBA00022737"/>
    </source>
</evidence>
<feature type="domain" description="HTH OST-type" evidence="6">
    <location>
        <begin position="343"/>
        <end position="418"/>
    </location>
</feature>
<dbReference type="InterPro" id="IPR050621">
    <property type="entry name" value="Tudor_domain_containing"/>
</dbReference>
<dbReference type="SMART" id="SM00333">
    <property type="entry name" value="TUDOR"/>
    <property type="match status" value="1"/>
</dbReference>
<feature type="domain" description="Tudor" evidence="5">
    <location>
        <begin position="607"/>
        <end position="666"/>
    </location>
</feature>
<dbReference type="GO" id="GO:0005737">
    <property type="term" value="C:cytoplasm"/>
    <property type="evidence" value="ECO:0007669"/>
    <property type="project" value="UniProtKB-SubCell"/>
</dbReference>
<evidence type="ECO:0000256" key="4">
    <source>
        <dbReference type="ARBA" id="ARBA00022871"/>
    </source>
</evidence>
<dbReference type="Pfam" id="PF00567">
    <property type="entry name" value="TUDOR"/>
    <property type="match status" value="1"/>
</dbReference>
<dbReference type="Proteomes" id="UP000886998">
    <property type="component" value="Unassembled WGS sequence"/>
</dbReference>
<dbReference type="InterPro" id="IPR035437">
    <property type="entry name" value="SNase_OB-fold_sf"/>
</dbReference>
<reference evidence="7" key="1">
    <citation type="submission" date="2020-08" db="EMBL/GenBank/DDBJ databases">
        <title>Multicomponent nature underlies the extraordinary mechanical properties of spider dragline silk.</title>
        <authorList>
            <person name="Kono N."/>
            <person name="Nakamura H."/>
            <person name="Mori M."/>
            <person name="Yoshida Y."/>
            <person name="Ohtoshi R."/>
            <person name="Malay A.D."/>
            <person name="Moran D.A.P."/>
            <person name="Tomita M."/>
            <person name="Numata K."/>
            <person name="Arakawa K."/>
        </authorList>
    </citation>
    <scope>NUCLEOTIDE SEQUENCE</scope>
</reference>
<keyword evidence="8" id="KW-1185">Reference proteome</keyword>
<dbReference type="GO" id="GO:0007283">
    <property type="term" value="P:spermatogenesis"/>
    <property type="evidence" value="ECO:0007669"/>
    <property type="project" value="UniProtKB-KW"/>
</dbReference>
<protein>
    <submittedName>
        <fullName evidence="7">Tudor domain-containing protein 5</fullName>
    </submittedName>
</protein>
<dbReference type="Gene3D" id="2.40.50.90">
    <property type="match status" value="1"/>
</dbReference>
<proteinExistence type="predicted"/>
<evidence type="ECO:0000259" key="6">
    <source>
        <dbReference type="PROSITE" id="PS51644"/>
    </source>
</evidence>
<dbReference type="InterPro" id="IPR002999">
    <property type="entry name" value="Tudor"/>
</dbReference>
<dbReference type="Gene3D" id="3.60.10.10">
    <property type="entry name" value="Endonuclease/exonuclease/phosphatase"/>
    <property type="match status" value="1"/>
</dbReference>
<evidence type="ECO:0000313" key="8">
    <source>
        <dbReference type="Proteomes" id="UP000886998"/>
    </source>
</evidence>
<dbReference type="GO" id="GO:0030154">
    <property type="term" value="P:cell differentiation"/>
    <property type="evidence" value="ECO:0007669"/>
    <property type="project" value="UniProtKB-ARBA"/>
</dbReference>
<dbReference type="PROSITE" id="PS50304">
    <property type="entry name" value="TUDOR"/>
    <property type="match status" value="1"/>
</dbReference>
<dbReference type="EMBL" id="BMAV01016222">
    <property type="protein sequence ID" value="GFY66721.1"/>
    <property type="molecule type" value="Genomic_DNA"/>
</dbReference>
<dbReference type="Gene3D" id="3.30.420.610">
    <property type="entry name" value="LOTUS domain-like"/>
    <property type="match status" value="2"/>
</dbReference>
<dbReference type="InterPro" id="IPR005135">
    <property type="entry name" value="Endo/exonuclease/phosphatase"/>
</dbReference>
<dbReference type="Pfam" id="PF12872">
    <property type="entry name" value="OST-HTH"/>
    <property type="match status" value="2"/>
</dbReference>
<organism evidence="7 8">
    <name type="scientific">Trichonephila inaurata madagascariensis</name>
    <dbReference type="NCBI Taxonomy" id="2747483"/>
    <lineage>
        <taxon>Eukaryota</taxon>
        <taxon>Metazoa</taxon>
        <taxon>Ecdysozoa</taxon>
        <taxon>Arthropoda</taxon>
        <taxon>Chelicerata</taxon>
        <taxon>Arachnida</taxon>
        <taxon>Araneae</taxon>
        <taxon>Araneomorphae</taxon>
        <taxon>Entelegynae</taxon>
        <taxon>Araneoidea</taxon>
        <taxon>Nephilidae</taxon>
        <taxon>Trichonephila</taxon>
        <taxon>Trichonephila inaurata</taxon>
    </lineage>
</organism>
<name>A0A8X6Y8V2_9ARAC</name>
<sequence length="1080" mass="122620">MIKRSIPHHQVIINNNSFENTAIKLNRQGDPPITIVSAYRPPRKPIAAEDLHQIFRNQGHVLVAGDLNAKHASWSPLTQRNTPGNIIRRFCDSTRYSLIAPSEPTFFRQNYSSTTIDIAICKGMTVTDCSSISELSSDHNPVLFEVSLDNFTSPALNTYSFPNWYKFQDLLTNTLPGNPKISNPTDIENAIKNFNDCYNSALSHSSTFKSISSTLDTKETVSQHLSLSSGNYQNDLYRSSLMKKEQSLSRFENIEADSLSPFHPEAVSTSMKNSHFQDYDSPSPAHSKAVSTSMKNSHFLSYDASREEDILSAKREKPILLDFDHSNHGFTTKRADSIESSRISENTKHNLKKIIERKSQGIWATEFPSIYKEVTDKEFDLHSLGYYDLSSFINSVPDILVQKFIPGNKKDWLILPVKAVEKNELKSNVSPHKVGVSLTEPVIISIRHILQGYPEGILIKDFLHVYSINCQEPLYLDKLGFVSIENFLWSIANYVPLTFRTEEGCKRIFLVQTEETKSSVIPSVQMEVSLPPNAASLSSEYTLQALPEDLDLDSFFPVYVCSVINPWHMYIQLKDRDCCDAMMKLYNAMEAFYMGPESKLYQIKTEYVRSGITCVALWPVDQHWYRAKVLSVPTQNTAKVFYVDYGTFQVIPQTMLRYIRKEFVDLPTQAIKARLAFVYPLSDKNLWSPRTKERILQLSQNIPLMAKVESIVDQVLSVILCDTNGDTDIFINDMLLNDGLARAEPVVPAPVPAPVSQPPNPQQIFNLFLQACSAYIKSNLNPAEQAAQSLSPNPTTICTDFLTPFQSSAPQNPVLLPNNSCVVHPSLESTSTLNRCTSPISNDCGDVFDDDANIIFEEFCQKVSIVTKRYVKRIATGDSYTFHILIHESKLYVSSGDISSLIWSNKESDYLQQRLQNRESNLDSIALTEDDNPQMFEQFKRFHVKGCRKMNNKFCLIAYPLSRVIHILNIFGHPSAELRSKILSEMEAFNPLLPKWQELSEIEIPDKEEESYGGTDDDKLNRLCLYDLQAMKEGIRIRRLKLKSSPGLQSVNDEEEKLSQLYERVVERINEINHICSNFN</sequence>
<comment type="subcellular location">
    <subcellularLocation>
        <location evidence="1">Cytoplasm</location>
    </subcellularLocation>
</comment>
<keyword evidence="2" id="KW-0963">Cytoplasm</keyword>
<evidence type="ECO:0000259" key="5">
    <source>
        <dbReference type="PROSITE" id="PS50304"/>
    </source>
</evidence>
<keyword evidence="4" id="KW-0744">Spermatogenesis</keyword>
<dbReference type="InterPro" id="IPR036691">
    <property type="entry name" value="Endo/exonu/phosph_ase_sf"/>
</dbReference>
<evidence type="ECO:0000256" key="1">
    <source>
        <dbReference type="ARBA" id="ARBA00004496"/>
    </source>
</evidence>
<dbReference type="Pfam" id="PF14529">
    <property type="entry name" value="Exo_endo_phos_2"/>
    <property type="match status" value="1"/>
</dbReference>
<dbReference type="PROSITE" id="PS51644">
    <property type="entry name" value="HTH_OST"/>
    <property type="match status" value="1"/>
</dbReference>
<dbReference type="InterPro" id="IPR041966">
    <property type="entry name" value="LOTUS-like"/>
</dbReference>
<accession>A0A8X6Y8V2</accession>
<gene>
    <name evidence="7" type="primary">TDRD5_3</name>
    <name evidence="7" type="ORF">TNIN_390051</name>
</gene>
<keyword evidence="4" id="KW-0221">Differentiation</keyword>
<dbReference type="PANTHER" id="PTHR22948:SF76">
    <property type="entry name" value="FI20010P1-RELATED"/>
    <property type="match status" value="1"/>
</dbReference>
<dbReference type="OrthoDB" id="341421at2759"/>